<dbReference type="Proteomes" id="UP000549394">
    <property type="component" value="Unassembled WGS sequence"/>
</dbReference>
<organism evidence="2 3">
    <name type="scientific">Dimorphilus gyrociliatus</name>
    <dbReference type="NCBI Taxonomy" id="2664684"/>
    <lineage>
        <taxon>Eukaryota</taxon>
        <taxon>Metazoa</taxon>
        <taxon>Spiralia</taxon>
        <taxon>Lophotrochozoa</taxon>
        <taxon>Annelida</taxon>
        <taxon>Polychaeta</taxon>
        <taxon>Polychaeta incertae sedis</taxon>
        <taxon>Dinophilidae</taxon>
        <taxon>Dimorphilus</taxon>
    </lineage>
</organism>
<evidence type="ECO:0000313" key="2">
    <source>
        <dbReference type="EMBL" id="CAD5120929.1"/>
    </source>
</evidence>
<dbReference type="EMBL" id="CAJFCJ010000013">
    <property type="protein sequence ID" value="CAD5120929.1"/>
    <property type="molecule type" value="Genomic_DNA"/>
</dbReference>
<sequence>MALRGLFLALILSFLSGLLADTIADVKVSNLRTSDEKNTYNVNANEGEYLTFELKADLKNLGNDDILTPSLPLTDNFELLAGFLKVDGSVGNTWPEAASSDSDITLKNGESKTIELKRRVMYKKSLCDDFLCLCVKATRVFKDKTYIAYKDQNTENDLACIKVTCNSAPATGVSDVQVSNLRTKTDGVKYNINADEGQNIKLEFKVNLKNHGTENIDSPKAPLNHNFDIRLGLLKLDGSIGNTWPKASSGDSSTTLYNKQTKTISLYRHITFKKSLCNSKVCACVKAERHFSSGKTHLAYTDLNTNNDLDCMDIVCEADNIQTDSDVKASNLRTVDNENEYEISADNGDKVTLNWKATLTNLGDGDVSSPTNPLSENFVFRVGILGLDGTIGNVWPEALSSDTDISLNNGQSKTVSFKRDITFSKSLCGDTICLCVKAMRKFVNGMTYIAYTDPDTSNNLACMKIKCSKTDGLTDVMASNLQRFNDDNEYVINANNGEIVSLDLKARLKNLGQGDIGSPQSPLTDNFVLQVGIVGLDGSSAGNWPKVSSNTKASLNEGQHKTFYMSRKIKFSKSLCGDKICLCVKSSRVFRNGKTYIAYNDPNTSNDAVCMNIVCDNGLSDVEAVDLRTFSSDFEYQVNANNGETVTLELKARLKNLGDKDIGYPKSPLTENFSFRVGLLGLDGTSANVWPEASSSEKDITLNNQQMREVKMTRKIKFSKSLCGDQICLCVKATRMFKNSKSYVAYIDPNTANNLACMKLVCDGENLVGVSDVEVSNLRTKNDDNVYKIDADNGDSVTLNLKARLRNLGDSDIDSPQSPFSENFVFLVGILGFDGQIGNTWPKASSADTDISLNHGQSRTVYMTRKIKFSKSMCGDRICLCVKPKKVFSNGKNEVAYVDPNTGNDLACMLIECDSDSTPMADVRVNYLRTGSNRNDYEITANNGETLTLEFRSELDNLGPDDINSPQSPLNDNFVFRVGILGADGSIGNSWPKVSSSDTDISLNDGQRRVIRMSRKIKFSKSLCGDKICFCNKAARILKNSKTHIAYIDPNTANDLACMNIVCPQPNPLTNADVETSQLRTMNNEIVYGMSAENGDTITIELRARLRNLGPDDIDSPTSPFSDNFVFRVGIFGLDGTVGNSWPKVSSSDTDISLDRGESRTVTMTRKVKFSKSFCGDKICLCTKSTKLFIDGKNRAAYVDPNTENDLACMDISCELDPIIDVQSDVETSNLRMESGNQRFEIVNPENGQFINFNLRANLRNLGPDDIDFPTSPLTENFVFRLGILGFDGTIGNSWPRVDSPDSDMQLDVDQTRTVALLRKVKFSKSFCGDTICLCTKPARQLQNSETFVSYIDPNTKNDLACIDIECKYDDSKDVYADVETSALRMHSKETKYFINANNGDSVTLNLIVNLKNLGRDNIPYPQSPLSDNFAFHVGLLGLDGSIGNAWPKVSSSESDITLNVGQTRTASLKRTIKFSKSYCGDKICVCTKAARVLKNSETFIAYIDPNTANDLACMDIECETSKVDVMISNLRVKETGKTTYEIVPDGSIVEVVADIANIGDQDIGYPKNPPSKNFFYRLYVFPLESNSKPKADEATLEGATLFAGTTRGVSITRYTVTLTQEDCKRKDLMICVSVKAVSEFDGSENVISYNDYNPTNDMTCMPCKCTSSEITDDPHIIVWPDTTALKPLCFDLFGQSGDSYILLNDTAAGWSVSATLLDDFYFHKVIVKSPSNSVVVDTNGVRQTSMLFNGEEGALTIGDILMVYDQATKAITIQTGEYPDDLEVEIKLGSHAFGVKHLDVGIPDRRLTKHVGGILGHVKRNYQNVHEPVQSGQRVGVVVMNNRPFEALLTYRGNVKCWFVKTETALYPVKKEAFLIGQ</sequence>
<protein>
    <submittedName>
        <fullName evidence="2">DgyrCDS9483</fullName>
    </submittedName>
</protein>
<proteinExistence type="predicted"/>
<feature type="signal peptide" evidence="1">
    <location>
        <begin position="1"/>
        <end position="20"/>
    </location>
</feature>
<comment type="caution">
    <text evidence="2">The sequence shown here is derived from an EMBL/GenBank/DDBJ whole genome shotgun (WGS) entry which is preliminary data.</text>
</comment>
<feature type="chain" id="PRO_5029676718" evidence="1">
    <location>
        <begin position="21"/>
        <end position="1879"/>
    </location>
</feature>
<accession>A0A7I8VYJ0</accession>
<dbReference type="OrthoDB" id="299997at2759"/>
<keyword evidence="3" id="KW-1185">Reference proteome</keyword>
<keyword evidence="1" id="KW-0732">Signal</keyword>
<name>A0A7I8VYJ0_9ANNE</name>
<evidence type="ECO:0000313" key="3">
    <source>
        <dbReference type="Proteomes" id="UP000549394"/>
    </source>
</evidence>
<reference evidence="2 3" key="1">
    <citation type="submission" date="2020-08" db="EMBL/GenBank/DDBJ databases">
        <authorList>
            <person name="Hejnol A."/>
        </authorList>
    </citation>
    <scope>NUCLEOTIDE SEQUENCE [LARGE SCALE GENOMIC DNA]</scope>
</reference>
<gene>
    <name evidence="2" type="ORF">DGYR_LOCUS8938</name>
</gene>
<evidence type="ECO:0000256" key="1">
    <source>
        <dbReference type="SAM" id="SignalP"/>
    </source>
</evidence>